<dbReference type="Pfam" id="PF22083">
    <property type="entry name" value="I-HmuI_NUMOD-like"/>
    <property type="match status" value="1"/>
</dbReference>
<dbReference type="EMBL" id="JQ659259">
    <property type="protein sequence ID" value="AFE86289.1"/>
    <property type="molecule type" value="Genomic_DNA"/>
</dbReference>
<dbReference type="InterPro" id="IPR036388">
    <property type="entry name" value="WH-like_DNA-bd_sf"/>
</dbReference>
<accession>I6P9A9</accession>
<reference evidence="2 3" key="1">
    <citation type="journal article" date="2012" name="Appl. Environ. Microbiol.">
        <title>Characterization of a Leuconostoc bacteriophage infecting flavor producers of cheese starter cultures.</title>
        <authorList>
            <person name="Kleppen H.P."/>
            <person name="Nes I.F."/>
            <person name="Holo H."/>
        </authorList>
    </citation>
    <scope>NUCLEOTIDE SEQUENCE [LARGE SCALE GENOMIC DNA]</scope>
</reference>
<dbReference type="OrthoDB" id="21336at10239"/>
<evidence type="ECO:0000313" key="2">
    <source>
        <dbReference type="EMBL" id="AFE86289.1"/>
    </source>
</evidence>
<dbReference type="InterPro" id="IPR044925">
    <property type="entry name" value="His-Me_finger_sf"/>
</dbReference>
<evidence type="ECO:0000259" key="1">
    <source>
        <dbReference type="Pfam" id="PF22083"/>
    </source>
</evidence>
<dbReference type="SUPFAM" id="SSF64496">
    <property type="entry name" value="DNA-binding domain of intron-encoded endonucleases"/>
    <property type="match status" value="1"/>
</dbReference>
<dbReference type="Proteomes" id="UP000002922">
    <property type="component" value="Segment"/>
</dbReference>
<gene>
    <name evidence="2" type="ORF">phiLmd1_03</name>
</gene>
<dbReference type="Gene3D" id="3.90.75.20">
    <property type="match status" value="1"/>
</dbReference>
<dbReference type="KEGG" id="vg:13405401"/>
<protein>
    <submittedName>
        <fullName evidence="2">Putative HNH endoribonuclease</fullName>
    </submittedName>
</protein>
<dbReference type="Gene3D" id="1.10.10.10">
    <property type="entry name" value="Winged helix-like DNA-binding domain superfamily/Winged helix DNA-binding domain"/>
    <property type="match status" value="1"/>
</dbReference>
<organism evidence="2 3">
    <name type="scientific">Leuconostoc phage Lmd1</name>
    <dbReference type="NCBI Taxonomy" id="1161930"/>
    <lineage>
        <taxon>Viruses</taxon>
        <taxon>Duplodnaviria</taxon>
        <taxon>Heunggongvirae</taxon>
        <taxon>Uroviricota</taxon>
        <taxon>Caudoviricetes</taxon>
        <taxon>Mccleskeyvirinae</taxon>
        <taxon>Limdunavirus</taxon>
        <taxon>Limdunavirus Lmd1</taxon>
    </lineage>
</organism>
<keyword evidence="3" id="KW-1185">Reference proteome</keyword>
<sequence length="159" mass="18381">MIIRNFPNYSVFKDGTIINNISGKPLKPLDNGNGYMCVYLYKNKRAFRFYIHRLVAIHFINNPKKFRYVNHKDENKSNNSADNLEWCTACYNANYGTKLIRQAQSRGHSIKAFKNGIFVGTFYSERKCATELNIQQASLNRAIRGLQKTAGGYTFEYDI</sequence>
<feature type="domain" description="DNA endonuclease I-HmuI-like NUMOD-like" evidence="1">
    <location>
        <begin position="121"/>
        <end position="156"/>
    </location>
</feature>
<evidence type="ECO:0000313" key="3">
    <source>
        <dbReference type="Proteomes" id="UP000002922"/>
    </source>
</evidence>
<dbReference type="InterPro" id="IPR054307">
    <property type="entry name" value="I-HmuI_NUMOD-like"/>
</dbReference>
<dbReference type="RefSeq" id="YP_006560463.1">
    <property type="nucleotide sequence ID" value="NC_018273.1"/>
</dbReference>
<dbReference type="SUPFAM" id="SSF54060">
    <property type="entry name" value="His-Me finger endonucleases"/>
    <property type="match status" value="1"/>
</dbReference>
<name>I6P9A9_9CAUD</name>
<dbReference type="GeneID" id="13405401"/>
<proteinExistence type="predicted"/>